<dbReference type="EMBL" id="SORI01000008">
    <property type="protein sequence ID" value="TDY60518.1"/>
    <property type="molecule type" value="Genomic_DNA"/>
</dbReference>
<evidence type="ECO:0000256" key="1">
    <source>
        <dbReference type="ARBA" id="ARBA00022676"/>
    </source>
</evidence>
<feature type="transmembrane region" description="Helical" evidence="3">
    <location>
        <begin position="267"/>
        <end position="288"/>
    </location>
</feature>
<dbReference type="NCBIfam" id="TIGR00696">
    <property type="entry name" value="wecG_tagA_cpsF"/>
    <property type="match status" value="1"/>
</dbReference>
<evidence type="ECO:0000256" key="3">
    <source>
        <dbReference type="SAM" id="Phobius"/>
    </source>
</evidence>
<keyword evidence="3" id="KW-1133">Transmembrane helix</keyword>
<dbReference type="RefSeq" id="WP_133957545.1">
    <property type="nucleotide sequence ID" value="NZ_SORI01000008.1"/>
</dbReference>
<sequence>MSEVLFFVPAAVVLCFFLQRRCRKRMETTQYNYFRDLLLVAAWVLAALWAGSSVSRFIVGMAAFASLVGTCQHIRPHWGWKTAYLFVGFVFAVFGPKIGFIGLPDGQYHYFSPEVSIIVTALWVGIFPVLLQQLDNIPGMAGHLLAISFSLLLLATVFSGQDLPDAFFMSLCGLAFLGVFWSRHGHMYRRMGESLSALWGILVAGTSVLGVSKGITFSTLMLLPLGLFAIPIMEASLHFASLAFSSRSHGATVLYRKLISRGLDHPSAVRFITSLCALGGAVIAISQLGNSMFMMLWVSATILFTGLAIMPFIRKMKENAEMPLKPSIWSTSVDNVSMDYALAKTRAAAVSGKGVSLVSTVNALAVMEAEKNSEYAAALRSSFLTLADGAGLVWALRFLGTPVQERVAGIDFMLRLTRTAAAEGLPVYLLGAKGEAVKGTAEALKEQYPDLVIAGWRDGYFNPSDPSVAADIRGSGAKVLFVAMGIPRQEVWVMKNSHLLGDMVAVGVGGAFDVVSGMLKRAPEAWQKLGLEWFYRLLQEPWRWKRDLDLFLFVCRVFLTKLGLRPYRENRSTE</sequence>
<keyword evidence="1" id="KW-0328">Glycosyltransferase</keyword>
<keyword evidence="3" id="KW-0472">Membrane</keyword>
<feature type="transmembrane region" description="Helical" evidence="3">
    <location>
        <begin position="115"/>
        <end position="131"/>
    </location>
</feature>
<dbReference type="Proteomes" id="UP000295066">
    <property type="component" value="Unassembled WGS sequence"/>
</dbReference>
<dbReference type="PANTHER" id="PTHR34136:SF1">
    <property type="entry name" value="UDP-N-ACETYL-D-MANNOSAMINURONIC ACID TRANSFERASE"/>
    <property type="match status" value="1"/>
</dbReference>
<feature type="transmembrane region" description="Helical" evidence="3">
    <location>
        <begin position="6"/>
        <end position="22"/>
    </location>
</feature>
<keyword evidence="3" id="KW-0812">Transmembrane</keyword>
<keyword evidence="5" id="KW-1185">Reference proteome</keyword>
<organism evidence="4 5">
    <name type="scientific">Aminivibrio pyruvatiphilus</name>
    <dbReference type="NCBI Taxonomy" id="1005740"/>
    <lineage>
        <taxon>Bacteria</taxon>
        <taxon>Thermotogati</taxon>
        <taxon>Synergistota</taxon>
        <taxon>Synergistia</taxon>
        <taxon>Synergistales</taxon>
        <taxon>Aminobacteriaceae</taxon>
        <taxon>Aminivibrio</taxon>
    </lineage>
</organism>
<keyword evidence="2 4" id="KW-0808">Transferase</keyword>
<feature type="transmembrane region" description="Helical" evidence="3">
    <location>
        <begin position="57"/>
        <end position="74"/>
    </location>
</feature>
<dbReference type="OrthoDB" id="9771846at2"/>
<dbReference type="CDD" id="cd06533">
    <property type="entry name" value="Glyco_transf_WecG_TagA"/>
    <property type="match status" value="1"/>
</dbReference>
<dbReference type="PANTHER" id="PTHR34136">
    <property type="match status" value="1"/>
</dbReference>
<protein>
    <submittedName>
        <fullName evidence="4">N-acetylglucosaminyldiphosphoundecaprenol N-acetyl-beta-D-mannosaminyltransferase</fullName>
    </submittedName>
</protein>
<gene>
    <name evidence="4" type="ORF">C8D99_10867</name>
</gene>
<feature type="transmembrane region" description="Helical" evidence="3">
    <location>
        <begin position="166"/>
        <end position="183"/>
    </location>
</feature>
<feature type="transmembrane region" description="Helical" evidence="3">
    <location>
        <begin position="143"/>
        <end position="160"/>
    </location>
</feature>
<dbReference type="AlphaFoldDB" id="A0A4R8M6R0"/>
<feature type="transmembrane region" description="Helical" evidence="3">
    <location>
        <begin position="34"/>
        <end position="51"/>
    </location>
</feature>
<reference evidence="4 5" key="1">
    <citation type="submission" date="2019-03" db="EMBL/GenBank/DDBJ databases">
        <title>Genomic Encyclopedia of Type Strains, Phase IV (KMG-IV): sequencing the most valuable type-strain genomes for metagenomic binning, comparative biology and taxonomic classification.</title>
        <authorList>
            <person name="Goeker M."/>
        </authorList>
    </citation>
    <scope>NUCLEOTIDE SEQUENCE [LARGE SCALE GENOMIC DNA]</scope>
    <source>
        <strain evidence="4 5">DSM 25964</strain>
    </source>
</reference>
<dbReference type="InterPro" id="IPR004629">
    <property type="entry name" value="WecG_TagA_CpsF"/>
</dbReference>
<proteinExistence type="predicted"/>
<dbReference type="Pfam" id="PF03808">
    <property type="entry name" value="Glyco_tran_WecG"/>
    <property type="match status" value="1"/>
</dbReference>
<evidence type="ECO:0000256" key="2">
    <source>
        <dbReference type="ARBA" id="ARBA00022679"/>
    </source>
</evidence>
<accession>A0A4R8M6R0</accession>
<feature type="transmembrane region" description="Helical" evidence="3">
    <location>
        <begin position="83"/>
        <end position="103"/>
    </location>
</feature>
<evidence type="ECO:0000313" key="4">
    <source>
        <dbReference type="EMBL" id="TDY60518.1"/>
    </source>
</evidence>
<comment type="caution">
    <text evidence="4">The sequence shown here is derived from an EMBL/GenBank/DDBJ whole genome shotgun (WGS) entry which is preliminary data.</text>
</comment>
<name>A0A4R8M6R0_9BACT</name>
<feature type="transmembrane region" description="Helical" evidence="3">
    <location>
        <begin position="294"/>
        <end position="313"/>
    </location>
</feature>
<feature type="transmembrane region" description="Helical" evidence="3">
    <location>
        <begin position="221"/>
        <end position="246"/>
    </location>
</feature>
<evidence type="ECO:0000313" key="5">
    <source>
        <dbReference type="Proteomes" id="UP000295066"/>
    </source>
</evidence>
<feature type="transmembrane region" description="Helical" evidence="3">
    <location>
        <begin position="195"/>
        <end position="215"/>
    </location>
</feature>
<dbReference type="GO" id="GO:0016758">
    <property type="term" value="F:hexosyltransferase activity"/>
    <property type="evidence" value="ECO:0007669"/>
    <property type="project" value="TreeGrafter"/>
</dbReference>